<organism evidence="2">
    <name type="scientific">Siphoviridae sp. ct7yc1</name>
    <dbReference type="NCBI Taxonomy" id="2827788"/>
    <lineage>
        <taxon>Viruses</taxon>
        <taxon>Duplodnaviria</taxon>
        <taxon>Heunggongvirae</taxon>
        <taxon>Uroviricota</taxon>
        <taxon>Caudoviricetes</taxon>
    </lineage>
</organism>
<evidence type="ECO:0000313" key="2">
    <source>
        <dbReference type="EMBL" id="DAF63155.1"/>
    </source>
</evidence>
<proteinExistence type="predicted"/>
<accession>A0A8S5TJB4</accession>
<evidence type="ECO:0000256" key="1">
    <source>
        <dbReference type="SAM" id="MobiDB-lite"/>
    </source>
</evidence>
<reference evidence="2" key="1">
    <citation type="journal article" date="2021" name="Proc. Natl. Acad. Sci. U.S.A.">
        <title>A Catalog of Tens of Thousands of Viruses from Human Metagenomes Reveals Hidden Associations with Chronic Diseases.</title>
        <authorList>
            <person name="Tisza M.J."/>
            <person name="Buck C.B."/>
        </authorList>
    </citation>
    <scope>NUCLEOTIDE SEQUENCE</scope>
    <source>
        <strain evidence="2">Ct7yc1</strain>
    </source>
</reference>
<protein>
    <submittedName>
        <fullName evidence="2">Uncharacterized protein</fullName>
    </submittedName>
</protein>
<name>A0A8S5TJB4_9CAUD</name>
<feature type="compositionally biased region" description="Basic and acidic residues" evidence="1">
    <location>
        <begin position="159"/>
        <end position="168"/>
    </location>
</feature>
<feature type="region of interest" description="Disordered" evidence="1">
    <location>
        <begin position="145"/>
        <end position="168"/>
    </location>
</feature>
<dbReference type="EMBL" id="BK032833">
    <property type="protein sequence ID" value="DAF63155.1"/>
    <property type="molecule type" value="Genomic_DNA"/>
</dbReference>
<sequence>MSLIVPSTTEKLENRHTEILSRNLRAELIQKIYLKNSLKLNVYYWSVIRMGLIDADTLKKDLESVTLSNGTLVNTNAVLLLLDKYPTAYDVDKVVEQLEELKSQVPVNRILDDIIKDKPKELGQLIAYGKAIEIVKAGGNIELSEHSKSQGNRTGKQKATIEAKLKTE</sequence>